<dbReference type="AlphaFoldDB" id="A0A4C1YEK1"/>
<name>A0A4C1YEK1_EUMVA</name>
<dbReference type="EMBL" id="BGZK01001211">
    <property type="protein sequence ID" value="GBP74546.1"/>
    <property type="molecule type" value="Genomic_DNA"/>
</dbReference>
<dbReference type="OrthoDB" id="6344460at2759"/>
<dbReference type="Proteomes" id="UP000299102">
    <property type="component" value="Unassembled WGS sequence"/>
</dbReference>
<comment type="caution">
    <text evidence="2">The sequence shown here is derived from an EMBL/GenBank/DDBJ whole genome shotgun (WGS) entry which is preliminary data.</text>
</comment>
<evidence type="ECO:0000313" key="2">
    <source>
        <dbReference type="EMBL" id="GBP74546.1"/>
    </source>
</evidence>
<evidence type="ECO:0000256" key="1">
    <source>
        <dbReference type="SAM" id="MobiDB-lite"/>
    </source>
</evidence>
<keyword evidence="3" id="KW-1185">Reference proteome</keyword>
<feature type="region of interest" description="Disordered" evidence="1">
    <location>
        <begin position="74"/>
        <end position="97"/>
    </location>
</feature>
<reference evidence="2 3" key="1">
    <citation type="journal article" date="2019" name="Commun. Biol.">
        <title>The bagworm genome reveals a unique fibroin gene that provides high tensile strength.</title>
        <authorList>
            <person name="Kono N."/>
            <person name="Nakamura H."/>
            <person name="Ohtoshi R."/>
            <person name="Tomita M."/>
            <person name="Numata K."/>
            <person name="Arakawa K."/>
        </authorList>
    </citation>
    <scope>NUCLEOTIDE SEQUENCE [LARGE SCALE GENOMIC DNA]</scope>
</reference>
<sequence length="119" mass="13441">MDWKLLTTFTITNAINEGCAVSSLSGRDVMLLAGERARRTGGPPTPMHSPTSTYKCLKEKYARLKHNVKMSIERRNKRRELSMTTGSETEKSDSHKVAQSLERYKLFTTLLSHNNNPVS</sequence>
<proteinExistence type="predicted"/>
<evidence type="ECO:0000313" key="3">
    <source>
        <dbReference type="Proteomes" id="UP000299102"/>
    </source>
</evidence>
<accession>A0A4C1YEK1</accession>
<organism evidence="2 3">
    <name type="scientific">Eumeta variegata</name>
    <name type="common">Bagworm moth</name>
    <name type="synonym">Eumeta japonica</name>
    <dbReference type="NCBI Taxonomy" id="151549"/>
    <lineage>
        <taxon>Eukaryota</taxon>
        <taxon>Metazoa</taxon>
        <taxon>Ecdysozoa</taxon>
        <taxon>Arthropoda</taxon>
        <taxon>Hexapoda</taxon>
        <taxon>Insecta</taxon>
        <taxon>Pterygota</taxon>
        <taxon>Neoptera</taxon>
        <taxon>Endopterygota</taxon>
        <taxon>Lepidoptera</taxon>
        <taxon>Glossata</taxon>
        <taxon>Ditrysia</taxon>
        <taxon>Tineoidea</taxon>
        <taxon>Psychidae</taxon>
        <taxon>Oiketicinae</taxon>
        <taxon>Eumeta</taxon>
    </lineage>
</organism>
<gene>
    <name evidence="2" type="ORF">EVAR_84902_1</name>
</gene>
<protein>
    <submittedName>
        <fullName evidence="2">Uncharacterized protein</fullName>
    </submittedName>
</protein>